<dbReference type="SUPFAM" id="SSF55729">
    <property type="entry name" value="Acyl-CoA N-acyltransferases (Nat)"/>
    <property type="match status" value="1"/>
</dbReference>
<dbReference type="AlphaFoldDB" id="A0A9X2BEW2"/>
<evidence type="ECO:0000313" key="2">
    <source>
        <dbReference type="EMBL" id="MCK6256557.1"/>
    </source>
</evidence>
<dbReference type="CDD" id="cd04301">
    <property type="entry name" value="NAT_SF"/>
    <property type="match status" value="1"/>
</dbReference>
<dbReference type="PANTHER" id="PTHR43233">
    <property type="entry name" value="FAMILY N-ACETYLTRANSFERASE, PUTATIVE (AFU_ORTHOLOGUE AFUA_6G03350)-RELATED"/>
    <property type="match status" value="1"/>
</dbReference>
<name>A0A9X2BEW2_9BACL</name>
<dbReference type="PANTHER" id="PTHR43233:SF1">
    <property type="entry name" value="FAMILY N-ACETYLTRANSFERASE, PUTATIVE (AFU_ORTHOLOGUE AFUA_6G03350)-RELATED"/>
    <property type="match status" value="1"/>
</dbReference>
<dbReference type="Pfam" id="PF13508">
    <property type="entry name" value="Acetyltransf_7"/>
    <property type="match status" value="1"/>
</dbReference>
<proteinExistence type="predicted"/>
<keyword evidence="3" id="KW-1185">Reference proteome</keyword>
<dbReference type="GO" id="GO:0016747">
    <property type="term" value="F:acyltransferase activity, transferring groups other than amino-acyl groups"/>
    <property type="evidence" value="ECO:0007669"/>
    <property type="project" value="InterPro"/>
</dbReference>
<comment type="caution">
    <text evidence="2">The sequence shown here is derived from an EMBL/GenBank/DDBJ whole genome shotgun (WGS) entry which is preliminary data.</text>
</comment>
<dbReference type="InterPro" id="IPR053144">
    <property type="entry name" value="Acetyltransferase_Butenolide"/>
</dbReference>
<reference evidence="2" key="1">
    <citation type="submission" date="2021-09" db="EMBL/GenBank/DDBJ databases">
        <title>Genome analysis of Fictibacillus sp. KIGAM418 isolated from marine sediment.</title>
        <authorList>
            <person name="Seo M.-J."/>
            <person name="Cho E.-S."/>
            <person name="Hwang C.Y."/>
        </authorList>
    </citation>
    <scope>NUCLEOTIDE SEQUENCE</scope>
    <source>
        <strain evidence="2">KIGAM418</strain>
    </source>
</reference>
<sequence>MEEWTKDSYVISMDKKNLNINRIHEFLTKESYWAQGITRERVQKAVDHSLCFGVYEKNGDDQTQVGFARIITDYVATAYVCDVFILEPHRGKGLSKWLIETVTSHKELQEVRGMLLVTKDAHGLYSQYGFQPVEAEKYMKKEMKREEQPPRSVMREK</sequence>
<dbReference type="PROSITE" id="PS51186">
    <property type="entry name" value="GNAT"/>
    <property type="match status" value="1"/>
</dbReference>
<evidence type="ECO:0000259" key="1">
    <source>
        <dbReference type="PROSITE" id="PS51186"/>
    </source>
</evidence>
<protein>
    <submittedName>
        <fullName evidence="2">GNAT family N-acetyltransferase</fullName>
    </submittedName>
</protein>
<dbReference type="Proteomes" id="UP001139011">
    <property type="component" value="Unassembled WGS sequence"/>
</dbReference>
<dbReference type="InterPro" id="IPR016181">
    <property type="entry name" value="Acyl_CoA_acyltransferase"/>
</dbReference>
<gene>
    <name evidence="2" type="ORF">LCY76_08120</name>
</gene>
<accession>A0A9X2BEW2</accession>
<dbReference type="InterPro" id="IPR000182">
    <property type="entry name" value="GNAT_dom"/>
</dbReference>
<dbReference type="EMBL" id="JAIWJX010000002">
    <property type="protein sequence ID" value="MCK6256557.1"/>
    <property type="molecule type" value="Genomic_DNA"/>
</dbReference>
<dbReference type="Gene3D" id="3.40.630.30">
    <property type="match status" value="1"/>
</dbReference>
<evidence type="ECO:0000313" key="3">
    <source>
        <dbReference type="Proteomes" id="UP001139011"/>
    </source>
</evidence>
<feature type="domain" description="N-acetyltransferase" evidence="1">
    <location>
        <begin position="11"/>
        <end position="148"/>
    </location>
</feature>
<dbReference type="RefSeq" id="WP_248252212.1">
    <property type="nucleotide sequence ID" value="NZ_JAIWJX010000002.1"/>
</dbReference>
<organism evidence="2 3">
    <name type="scientific">Fictibacillus marinisediminis</name>
    <dbReference type="NCBI Taxonomy" id="2878389"/>
    <lineage>
        <taxon>Bacteria</taxon>
        <taxon>Bacillati</taxon>
        <taxon>Bacillota</taxon>
        <taxon>Bacilli</taxon>
        <taxon>Bacillales</taxon>
        <taxon>Fictibacillaceae</taxon>
        <taxon>Fictibacillus</taxon>
    </lineage>
</organism>